<dbReference type="RefSeq" id="WP_345608431.1">
    <property type="nucleotide sequence ID" value="NZ_BAABJV010000001.1"/>
</dbReference>
<gene>
    <name evidence="5" type="ORF">GCM10023329_02620</name>
</gene>
<organism evidence="5 6">
    <name type="scientific">Streptomyces sanyensis</name>
    <dbReference type="NCBI Taxonomy" id="568869"/>
    <lineage>
        <taxon>Bacteria</taxon>
        <taxon>Bacillati</taxon>
        <taxon>Actinomycetota</taxon>
        <taxon>Actinomycetes</taxon>
        <taxon>Kitasatosporales</taxon>
        <taxon>Streptomycetaceae</taxon>
        <taxon>Streptomyces</taxon>
    </lineage>
</organism>
<comment type="caution">
    <text evidence="5">The sequence shown here is derived from an EMBL/GenBank/DDBJ whole genome shotgun (WGS) entry which is preliminary data.</text>
</comment>
<evidence type="ECO:0000256" key="2">
    <source>
        <dbReference type="ARBA" id="ARBA00022679"/>
    </source>
</evidence>
<keyword evidence="6" id="KW-1185">Reference proteome</keyword>
<sequence>MDAEAWDERYGTAERVWSAEPNRWVVREAAGLAPGRALDLAAGEGRNALWLARRGWRVDAVDFSPVAVRRIADAAARHAQDLGAGGRGSVRAEVADVTRYPAEEAAYDLVLLSYLHLPAREMAGVLGTACRAARPGGTLLLVGHDAANLAHGTGGPQDPGVLTDVGQVRAAWEPCAVLLVAEVARRPVGDAVALDTVVRAVRR</sequence>
<dbReference type="PANTHER" id="PTHR43464:SF19">
    <property type="entry name" value="UBIQUINONE BIOSYNTHESIS O-METHYLTRANSFERASE, MITOCHONDRIAL"/>
    <property type="match status" value="1"/>
</dbReference>
<evidence type="ECO:0000256" key="3">
    <source>
        <dbReference type="ARBA" id="ARBA00022691"/>
    </source>
</evidence>
<keyword evidence="2" id="KW-0808">Transferase</keyword>
<dbReference type="InterPro" id="IPR029063">
    <property type="entry name" value="SAM-dependent_MTases_sf"/>
</dbReference>
<keyword evidence="3" id="KW-0949">S-adenosyl-L-methionine</keyword>
<evidence type="ECO:0000256" key="1">
    <source>
        <dbReference type="ARBA" id="ARBA00022603"/>
    </source>
</evidence>
<proteinExistence type="predicted"/>
<dbReference type="Gene3D" id="3.40.50.150">
    <property type="entry name" value="Vaccinia Virus protein VP39"/>
    <property type="match status" value="1"/>
</dbReference>
<dbReference type="GO" id="GO:0032259">
    <property type="term" value="P:methylation"/>
    <property type="evidence" value="ECO:0007669"/>
    <property type="project" value="UniProtKB-KW"/>
</dbReference>
<keyword evidence="1 5" id="KW-0489">Methyltransferase</keyword>
<dbReference type="PANTHER" id="PTHR43464">
    <property type="entry name" value="METHYLTRANSFERASE"/>
    <property type="match status" value="1"/>
</dbReference>
<dbReference type="Proteomes" id="UP001501147">
    <property type="component" value="Unassembled WGS sequence"/>
</dbReference>
<evidence type="ECO:0000313" key="6">
    <source>
        <dbReference type="Proteomes" id="UP001501147"/>
    </source>
</evidence>
<accession>A0ABP8ZMT6</accession>
<reference evidence="6" key="1">
    <citation type="journal article" date="2019" name="Int. J. Syst. Evol. Microbiol.">
        <title>The Global Catalogue of Microorganisms (GCM) 10K type strain sequencing project: providing services to taxonomists for standard genome sequencing and annotation.</title>
        <authorList>
            <consortium name="The Broad Institute Genomics Platform"/>
            <consortium name="The Broad Institute Genome Sequencing Center for Infectious Disease"/>
            <person name="Wu L."/>
            <person name="Ma J."/>
        </authorList>
    </citation>
    <scope>NUCLEOTIDE SEQUENCE [LARGE SCALE GENOMIC DNA]</scope>
    <source>
        <strain evidence="6">JCM 18324</strain>
    </source>
</reference>
<dbReference type="SUPFAM" id="SSF53335">
    <property type="entry name" value="S-adenosyl-L-methionine-dependent methyltransferases"/>
    <property type="match status" value="1"/>
</dbReference>
<evidence type="ECO:0000259" key="4">
    <source>
        <dbReference type="Pfam" id="PF13649"/>
    </source>
</evidence>
<dbReference type="EMBL" id="BAABJV010000001">
    <property type="protein sequence ID" value="GAA4760915.1"/>
    <property type="molecule type" value="Genomic_DNA"/>
</dbReference>
<evidence type="ECO:0000313" key="5">
    <source>
        <dbReference type="EMBL" id="GAA4760915.1"/>
    </source>
</evidence>
<dbReference type="GO" id="GO:0008168">
    <property type="term" value="F:methyltransferase activity"/>
    <property type="evidence" value="ECO:0007669"/>
    <property type="project" value="UniProtKB-KW"/>
</dbReference>
<dbReference type="InterPro" id="IPR041698">
    <property type="entry name" value="Methyltransf_25"/>
</dbReference>
<feature type="domain" description="Methyltransferase" evidence="4">
    <location>
        <begin position="38"/>
        <end position="137"/>
    </location>
</feature>
<dbReference type="CDD" id="cd02440">
    <property type="entry name" value="AdoMet_MTases"/>
    <property type="match status" value="1"/>
</dbReference>
<name>A0ABP8ZMT6_9ACTN</name>
<protein>
    <submittedName>
        <fullName evidence="5">Class I SAM-dependent methyltransferase</fullName>
    </submittedName>
</protein>
<dbReference type="Pfam" id="PF13649">
    <property type="entry name" value="Methyltransf_25"/>
    <property type="match status" value="1"/>
</dbReference>